<organism evidence="2 3">
    <name type="scientific">Cylicocyclus nassatus</name>
    <name type="common">Nematode worm</name>
    <dbReference type="NCBI Taxonomy" id="53992"/>
    <lineage>
        <taxon>Eukaryota</taxon>
        <taxon>Metazoa</taxon>
        <taxon>Ecdysozoa</taxon>
        <taxon>Nematoda</taxon>
        <taxon>Chromadorea</taxon>
        <taxon>Rhabditida</taxon>
        <taxon>Rhabditina</taxon>
        <taxon>Rhabditomorpha</taxon>
        <taxon>Strongyloidea</taxon>
        <taxon>Strongylidae</taxon>
        <taxon>Cylicocyclus</taxon>
    </lineage>
</organism>
<dbReference type="AlphaFoldDB" id="A0AA36GF19"/>
<dbReference type="EMBL" id="CATQJL010000001">
    <property type="protein sequence ID" value="CAJ0589884.1"/>
    <property type="molecule type" value="Genomic_DNA"/>
</dbReference>
<accession>A0AA36GF19</accession>
<protein>
    <submittedName>
        <fullName evidence="2">Uncharacterized protein</fullName>
    </submittedName>
</protein>
<feature type="transmembrane region" description="Helical" evidence="1">
    <location>
        <begin position="75"/>
        <end position="97"/>
    </location>
</feature>
<keyword evidence="1" id="KW-0812">Transmembrane</keyword>
<reference evidence="2" key="1">
    <citation type="submission" date="2023-07" db="EMBL/GenBank/DDBJ databases">
        <authorList>
            <consortium name="CYATHOMIX"/>
        </authorList>
    </citation>
    <scope>NUCLEOTIDE SEQUENCE</scope>
    <source>
        <strain evidence="2">N/A</strain>
    </source>
</reference>
<sequence length="241" mass="28125">MTAIHIVDQITTAIEIFSAILLFFELIFVCFVRRRLMKSTFFQCFVLNGCYGLLSWAVSYQLLRSIGANSLPYLSFLMLLSGLSLHGYLLSSFLTSLNRFTAIVLPYAFDHVWKLQHVMLYFSTVILCSVLSVYFRIGVPIEAEWIEERQEYRWLGYPPNIHKRRYNSKNHRGSKKFIVFLRHFLSVLFSHMSATAISKSHKVPRKSGISQCNIQSVLSDQYVRHLRRTIRHHLLQLRAEA</sequence>
<proteinExistence type="predicted"/>
<feature type="transmembrane region" description="Helical" evidence="1">
    <location>
        <begin position="118"/>
        <end position="137"/>
    </location>
</feature>
<feature type="transmembrane region" description="Helical" evidence="1">
    <location>
        <begin position="44"/>
        <end position="63"/>
    </location>
</feature>
<name>A0AA36GF19_CYLNA</name>
<feature type="transmembrane region" description="Helical" evidence="1">
    <location>
        <begin position="12"/>
        <end position="32"/>
    </location>
</feature>
<evidence type="ECO:0000313" key="2">
    <source>
        <dbReference type="EMBL" id="CAJ0589884.1"/>
    </source>
</evidence>
<comment type="caution">
    <text evidence="2">The sequence shown here is derived from an EMBL/GenBank/DDBJ whole genome shotgun (WGS) entry which is preliminary data.</text>
</comment>
<keyword evidence="1" id="KW-1133">Transmembrane helix</keyword>
<keyword evidence="3" id="KW-1185">Reference proteome</keyword>
<keyword evidence="1" id="KW-0472">Membrane</keyword>
<evidence type="ECO:0000256" key="1">
    <source>
        <dbReference type="SAM" id="Phobius"/>
    </source>
</evidence>
<evidence type="ECO:0000313" key="3">
    <source>
        <dbReference type="Proteomes" id="UP001176961"/>
    </source>
</evidence>
<dbReference type="Proteomes" id="UP001176961">
    <property type="component" value="Unassembled WGS sequence"/>
</dbReference>
<gene>
    <name evidence="2" type="ORF">CYNAS_LOCUS1867</name>
</gene>